<gene>
    <name evidence="2" type="ORF">SERN_2261</name>
</gene>
<name>A0A4Z1E0R5_9MICO</name>
<accession>A0A4Z1E0R5</accession>
<protein>
    <submittedName>
        <fullName evidence="2">Epimerase</fullName>
    </submittedName>
</protein>
<dbReference type="Pfam" id="PF01370">
    <property type="entry name" value="Epimerase"/>
    <property type="match status" value="1"/>
</dbReference>
<dbReference type="InterPro" id="IPR036291">
    <property type="entry name" value="NAD(P)-bd_dom_sf"/>
</dbReference>
<dbReference type="AlphaFoldDB" id="A0A4Z1E0R5"/>
<dbReference type="PANTHER" id="PTHR43245:SF55">
    <property type="entry name" value="NAD(P)-BINDING DOMAIN-CONTAINING PROTEIN"/>
    <property type="match status" value="1"/>
</dbReference>
<dbReference type="InterPro" id="IPR001509">
    <property type="entry name" value="Epimerase_deHydtase"/>
</dbReference>
<feature type="domain" description="NAD-dependent epimerase/dehydratase" evidence="1">
    <location>
        <begin position="3"/>
        <end position="182"/>
    </location>
</feature>
<sequence>MADLTRAFAGYDAVVHLVWAIQPNTRRDVVRRTNVEGTRRVLEAAAAAGVAQVVVASSIATYSPSPGPAPRDETWGAVGVRTSHYAVDKTAQNRLLAEFEADHPGTAVARMRTSIVVQRDAGAEVSRLFVGPFAPLRALLARPLPLLPLPRGLRIQLTHADDIGAAYAAVVRAGASGAFNVAAAPVLTARDLADLLGSGRLAELRPPLVRAAVALGWRSRLVASDPGWLDMAMAAPIMDTTRIRALGWVPRWSAQEALLDVVAGMRDRTGTQSPALRPDDRLLDDVDLRKP</sequence>
<proteinExistence type="predicted"/>
<organism evidence="2 3">
    <name type="scientific">Serinibacter arcticus</name>
    <dbReference type="NCBI Taxonomy" id="1655435"/>
    <lineage>
        <taxon>Bacteria</taxon>
        <taxon>Bacillati</taxon>
        <taxon>Actinomycetota</taxon>
        <taxon>Actinomycetes</taxon>
        <taxon>Micrococcales</taxon>
        <taxon>Beutenbergiaceae</taxon>
        <taxon>Serinibacter</taxon>
    </lineage>
</organism>
<comment type="caution">
    <text evidence="2">The sequence shown here is derived from an EMBL/GenBank/DDBJ whole genome shotgun (WGS) entry which is preliminary data.</text>
</comment>
<dbReference type="PANTHER" id="PTHR43245">
    <property type="entry name" value="BIFUNCTIONAL POLYMYXIN RESISTANCE PROTEIN ARNA"/>
    <property type="match status" value="1"/>
</dbReference>
<dbReference type="SUPFAM" id="SSF51735">
    <property type="entry name" value="NAD(P)-binding Rossmann-fold domains"/>
    <property type="match status" value="1"/>
</dbReference>
<evidence type="ECO:0000259" key="1">
    <source>
        <dbReference type="Pfam" id="PF01370"/>
    </source>
</evidence>
<dbReference type="Proteomes" id="UP000297318">
    <property type="component" value="Unassembled WGS sequence"/>
</dbReference>
<evidence type="ECO:0000313" key="3">
    <source>
        <dbReference type="Proteomes" id="UP000297318"/>
    </source>
</evidence>
<keyword evidence="3" id="KW-1185">Reference proteome</keyword>
<reference evidence="2 3" key="1">
    <citation type="submission" date="2018-11" db="EMBL/GenBank/DDBJ databases">
        <title>Complete genome sequencing of the Actinobacteria Serinibacter sp. K3-2.</title>
        <authorList>
            <person name="Rakitin A.L."/>
            <person name="Beletsky A.V."/>
            <person name="Mardanov A.V."/>
            <person name="Ravin N.V."/>
            <person name="Gromova A.S."/>
            <person name="Filippova S.N."/>
            <person name="Gal'Chenko V.F."/>
        </authorList>
    </citation>
    <scope>NUCLEOTIDE SEQUENCE [LARGE SCALE GENOMIC DNA]</scope>
    <source>
        <strain evidence="2 3">K3-2</strain>
    </source>
</reference>
<dbReference type="InterPro" id="IPR050177">
    <property type="entry name" value="Lipid_A_modif_metabolic_enz"/>
</dbReference>
<evidence type="ECO:0000313" key="2">
    <source>
        <dbReference type="EMBL" id="TGO04668.1"/>
    </source>
</evidence>
<dbReference type="EMBL" id="RHPJ01000003">
    <property type="protein sequence ID" value="TGO04668.1"/>
    <property type="molecule type" value="Genomic_DNA"/>
</dbReference>
<dbReference type="Gene3D" id="3.40.50.720">
    <property type="entry name" value="NAD(P)-binding Rossmann-like Domain"/>
    <property type="match status" value="1"/>
</dbReference>